<evidence type="ECO:0000313" key="2">
    <source>
        <dbReference type="Proteomes" id="UP000712281"/>
    </source>
</evidence>
<comment type="caution">
    <text evidence="1">The sequence shown here is derived from an EMBL/GenBank/DDBJ whole genome shotgun (WGS) entry which is preliminary data.</text>
</comment>
<organism evidence="1 2">
    <name type="scientific">Brassica cretica</name>
    <name type="common">Mustard</name>
    <dbReference type="NCBI Taxonomy" id="69181"/>
    <lineage>
        <taxon>Eukaryota</taxon>
        <taxon>Viridiplantae</taxon>
        <taxon>Streptophyta</taxon>
        <taxon>Embryophyta</taxon>
        <taxon>Tracheophyta</taxon>
        <taxon>Spermatophyta</taxon>
        <taxon>Magnoliopsida</taxon>
        <taxon>eudicotyledons</taxon>
        <taxon>Gunneridae</taxon>
        <taxon>Pentapetalae</taxon>
        <taxon>rosids</taxon>
        <taxon>malvids</taxon>
        <taxon>Brassicales</taxon>
        <taxon>Brassicaceae</taxon>
        <taxon>Brassiceae</taxon>
        <taxon>Brassica</taxon>
    </lineage>
</organism>
<accession>A0A8S9HGM9</accession>
<proteinExistence type="predicted"/>
<protein>
    <submittedName>
        <fullName evidence="1">Uncharacterized protein</fullName>
    </submittedName>
</protein>
<dbReference type="EMBL" id="QGKW02001940">
    <property type="protein sequence ID" value="KAF2557179.1"/>
    <property type="molecule type" value="Genomic_DNA"/>
</dbReference>
<sequence>MVSRRGWYLGILAVKSDFGLRSGVDLGETSYLLRFCWASEILRRRARGCVGCCVVATAAVLFVYRCRSRRSSFPVRRSCSPALPRWRSFGVALGTRMWLSLHPVYGMVRISSEAEPDNGNFWRFRWNFPVAQLELFAIRRWHQSFGAALAGKPISAAEWSHISSKVSSPFGNAFIWSTSNFCYAS</sequence>
<name>A0A8S9HGM9_BRACR</name>
<evidence type="ECO:0000313" key="1">
    <source>
        <dbReference type="EMBL" id="KAF2557179.1"/>
    </source>
</evidence>
<reference evidence="1" key="1">
    <citation type="submission" date="2019-12" db="EMBL/GenBank/DDBJ databases">
        <title>Genome sequencing and annotation of Brassica cretica.</title>
        <authorList>
            <person name="Studholme D.J."/>
            <person name="Sarris P.F."/>
        </authorList>
    </citation>
    <scope>NUCLEOTIDE SEQUENCE</scope>
    <source>
        <strain evidence="1">PFS-001/15</strain>
        <tissue evidence="1">Leaf</tissue>
    </source>
</reference>
<dbReference type="AlphaFoldDB" id="A0A8S9HGM9"/>
<gene>
    <name evidence="1" type="ORF">F2Q68_00017025</name>
</gene>
<dbReference type="Proteomes" id="UP000712281">
    <property type="component" value="Unassembled WGS sequence"/>
</dbReference>